<proteinExistence type="predicted"/>
<organism evidence="3 4">
    <name type="scientific">Arboricoccus pini</name>
    <dbReference type="NCBI Taxonomy" id="1963835"/>
    <lineage>
        <taxon>Bacteria</taxon>
        <taxon>Pseudomonadati</taxon>
        <taxon>Pseudomonadota</taxon>
        <taxon>Alphaproteobacteria</taxon>
        <taxon>Geminicoccales</taxon>
        <taxon>Geminicoccaceae</taxon>
        <taxon>Arboricoccus</taxon>
    </lineage>
</organism>
<feature type="transmembrane region" description="Helical" evidence="2">
    <location>
        <begin position="344"/>
        <end position="366"/>
    </location>
</feature>
<gene>
    <name evidence="3" type="ORF">SAMN07250955_10966</name>
</gene>
<accession>A0A212RIV9</accession>
<keyword evidence="2" id="KW-0472">Membrane</keyword>
<keyword evidence="2" id="KW-0812">Transmembrane</keyword>
<protein>
    <submittedName>
        <fullName evidence="3">Uncharacterized protein</fullName>
    </submittedName>
</protein>
<feature type="compositionally biased region" description="Basic and acidic residues" evidence="1">
    <location>
        <begin position="71"/>
        <end position="81"/>
    </location>
</feature>
<dbReference type="Proteomes" id="UP000197065">
    <property type="component" value="Unassembled WGS sequence"/>
</dbReference>
<keyword evidence="4" id="KW-1185">Reference proteome</keyword>
<feature type="compositionally biased region" description="Basic and acidic residues" evidence="1">
    <location>
        <begin position="609"/>
        <end position="632"/>
    </location>
</feature>
<name>A0A212RIV9_9PROT</name>
<evidence type="ECO:0000313" key="3">
    <source>
        <dbReference type="EMBL" id="SNB72295.1"/>
    </source>
</evidence>
<dbReference type="EMBL" id="FYEH01000009">
    <property type="protein sequence ID" value="SNB72295.1"/>
    <property type="molecule type" value="Genomic_DNA"/>
</dbReference>
<feature type="compositionally biased region" description="Low complexity" evidence="1">
    <location>
        <begin position="33"/>
        <end position="42"/>
    </location>
</feature>
<feature type="region of interest" description="Disordered" evidence="1">
    <location>
        <begin position="33"/>
        <end position="112"/>
    </location>
</feature>
<keyword evidence="2" id="KW-1133">Transmembrane helix</keyword>
<sequence>MADAHGDGGRNVDAGGSSIAHEWIGQLTGAQFGAGATTAGDNLGEDGEDAAAGGDVPITTLPPEAEVTVAEDDRGKGREEDPAPLADSITPLPSGTEVAAAGGARGKGREEDPAPLAAAIATLPSGAEMTAAVAELLGKDLALARKVDAIFKDVDFVAYMDTRIAAGDPPRPAPDFDEIQAAVRQIINEIGARPSDKNAAKRWALNFWQVAKTTGLISVLGFGFRPIFQSLAAQSMKLGQPDEKTGIAESVYYTGQAASSIIMLASAFANAKDKNWDATIGDLVYAVSMLGAIGMAKSYDVAARLATTTIGAAFYATVTEIAKTFQTMEVPQLAGVEPDGWRKIGAYAAGAVTFTLSFIPATAWSYSNDYAGPAKFADQDRKQQARYAAISGLLWGGALIGYNYFTPPLIKLAVGNQFGTIGTLRYQSKWKSNKEVLGSPKKWLKSALEVANDSNKFFAFVLVFNTYLALNGSARLGQSGADAIPNEAARIAVNTVVSSLLCLGLCFIYEMQYGSKKKKPSETLTEGSEGHERVEAALAAFSDAIGAAAEPIAIADLSDLIGQHAATLQSDAESALFTILLYTQTVPRAIEAGEVSSVPPAPGSSAPARADRGNSPHRDDVPAEDLGARPGEESLAMTRMAPTSSGGGDGSSSSNPSSSAPHRP</sequence>
<evidence type="ECO:0000313" key="4">
    <source>
        <dbReference type="Proteomes" id="UP000197065"/>
    </source>
</evidence>
<feature type="region of interest" description="Disordered" evidence="1">
    <location>
        <begin position="593"/>
        <end position="664"/>
    </location>
</feature>
<feature type="compositionally biased region" description="Low complexity" evidence="1">
    <location>
        <begin position="651"/>
        <end position="664"/>
    </location>
</feature>
<dbReference type="AlphaFoldDB" id="A0A212RIV9"/>
<evidence type="ECO:0000256" key="2">
    <source>
        <dbReference type="SAM" id="Phobius"/>
    </source>
</evidence>
<feature type="transmembrane region" description="Helical" evidence="2">
    <location>
        <begin position="387"/>
        <end position="405"/>
    </location>
</feature>
<evidence type="ECO:0000256" key="1">
    <source>
        <dbReference type="SAM" id="MobiDB-lite"/>
    </source>
</evidence>
<reference evidence="3 4" key="1">
    <citation type="submission" date="2017-06" db="EMBL/GenBank/DDBJ databases">
        <authorList>
            <person name="Kim H.J."/>
            <person name="Triplett B.A."/>
        </authorList>
    </citation>
    <scope>NUCLEOTIDE SEQUENCE [LARGE SCALE GENOMIC DNA]</scope>
    <source>
        <strain evidence="3 4">B29T1</strain>
    </source>
</reference>